<dbReference type="AlphaFoldDB" id="A0A511DRB1"/>
<dbReference type="InterPro" id="IPR009078">
    <property type="entry name" value="Ferritin-like_SF"/>
</dbReference>
<dbReference type="Gene3D" id="1.10.620.20">
    <property type="entry name" value="Ribonucleotide Reductase, subunit A"/>
    <property type="match status" value="1"/>
</dbReference>
<dbReference type="SUPFAM" id="SSF47240">
    <property type="entry name" value="Ferritin-like"/>
    <property type="match status" value="1"/>
</dbReference>
<dbReference type="CDD" id="cd00657">
    <property type="entry name" value="Ferritin_like"/>
    <property type="match status" value="1"/>
</dbReference>
<dbReference type="RefSeq" id="WP_147115619.1">
    <property type="nucleotide sequence ID" value="NZ_BJVJ01000117.1"/>
</dbReference>
<reference evidence="1 2" key="1">
    <citation type="submission" date="2019-07" db="EMBL/GenBank/DDBJ databases">
        <title>Whole genome shotgun sequence of Pseudonocardia sulfidoxydans NBRC 16205.</title>
        <authorList>
            <person name="Hosoyama A."/>
            <person name="Uohara A."/>
            <person name="Ohji S."/>
            <person name="Ichikawa N."/>
        </authorList>
    </citation>
    <scope>NUCLEOTIDE SEQUENCE [LARGE SCALE GENOMIC DNA]</scope>
    <source>
        <strain evidence="1 2">NBRC 16205</strain>
    </source>
</reference>
<dbReference type="EMBL" id="BJVJ01000117">
    <property type="protein sequence ID" value="GEL26857.1"/>
    <property type="molecule type" value="Genomic_DNA"/>
</dbReference>
<accession>A0A511DRB1</accession>
<comment type="caution">
    <text evidence="1">The sequence shown here is derived from an EMBL/GenBank/DDBJ whole genome shotgun (WGS) entry which is preliminary data.</text>
</comment>
<sequence length="269" mass="31308">MTDDTPPIKRILSGLPGDELYTLEQPEPGKDYLDLMEQRRWAFWNSKPDDEKSHYQGYDVTPELLKNSLARQVHAELAAIHAPNLSLQVCPWQEAKLWYARQMNEEGRHFRLVRDHLLELGGTWDDDYAPDFAEWNQLFSLFMNLDNHFFLDKRKEVIARAAVLNFGIEGWDHLYVQPLFLEKIRDVDPTLFEIYDEVIMPDETIHYQIGQFILGEYATTTELQRVGVEYLDRQLIAHHRVNAAFKRYHEEKDEAAGAGAGQDHADAGH</sequence>
<dbReference type="GO" id="GO:0016491">
    <property type="term" value="F:oxidoreductase activity"/>
    <property type="evidence" value="ECO:0007669"/>
    <property type="project" value="InterPro"/>
</dbReference>
<keyword evidence="2" id="KW-1185">Reference proteome</keyword>
<dbReference type="Proteomes" id="UP000321685">
    <property type="component" value="Unassembled WGS sequence"/>
</dbReference>
<proteinExistence type="predicted"/>
<name>A0A511DRB1_9PSEU</name>
<evidence type="ECO:0000313" key="1">
    <source>
        <dbReference type="EMBL" id="GEL26857.1"/>
    </source>
</evidence>
<dbReference type="OrthoDB" id="3862142at2"/>
<evidence type="ECO:0000313" key="2">
    <source>
        <dbReference type="Proteomes" id="UP000321685"/>
    </source>
</evidence>
<protein>
    <submittedName>
        <fullName evidence="1">Uncharacterized protein</fullName>
    </submittedName>
</protein>
<gene>
    <name evidence="1" type="ORF">PSU4_58110</name>
</gene>
<dbReference type="InterPro" id="IPR012348">
    <property type="entry name" value="RNR-like"/>
</dbReference>
<organism evidence="1 2">
    <name type="scientific">Pseudonocardia sulfidoxydans NBRC 16205</name>
    <dbReference type="NCBI Taxonomy" id="1223511"/>
    <lineage>
        <taxon>Bacteria</taxon>
        <taxon>Bacillati</taxon>
        <taxon>Actinomycetota</taxon>
        <taxon>Actinomycetes</taxon>
        <taxon>Pseudonocardiales</taxon>
        <taxon>Pseudonocardiaceae</taxon>
        <taxon>Pseudonocardia</taxon>
    </lineage>
</organism>